<keyword evidence="4 6" id="KW-1133">Transmembrane helix</keyword>
<evidence type="ECO:0000256" key="4">
    <source>
        <dbReference type="ARBA" id="ARBA00022989"/>
    </source>
</evidence>
<dbReference type="Proteomes" id="UP000216361">
    <property type="component" value="Unassembled WGS sequence"/>
</dbReference>
<protein>
    <recommendedName>
        <fullName evidence="7">Cytochrome b561 bacterial/Ni-hydrogenase domain-containing protein</fullName>
    </recommendedName>
</protein>
<dbReference type="Pfam" id="PF01292">
    <property type="entry name" value="Ni_hydr_CYTB"/>
    <property type="match status" value="1"/>
</dbReference>
<gene>
    <name evidence="8" type="ORF">CHR90_06805</name>
</gene>
<comment type="subcellular location">
    <subcellularLocation>
        <location evidence="1">Cell membrane</location>
        <topology evidence="1">Multi-pass membrane protein</topology>
    </subcellularLocation>
</comment>
<dbReference type="Gene3D" id="1.20.950.20">
    <property type="entry name" value="Transmembrane di-heme cytochromes, Chain C"/>
    <property type="match status" value="1"/>
</dbReference>
<dbReference type="SUPFAM" id="SSF81342">
    <property type="entry name" value="Transmembrane di-heme cytochromes"/>
    <property type="match status" value="1"/>
</dbReference>
<keyword evidence="2" id="KW-1003">Cell membrane</keyword>
<proteinExistence type="predicted"/>
<reference evidence="8 9" key="1">
    <citation type="submission" date="2017-07" db="EMBL/GenBank/DDBJ databases">
        <title>Elstera cyanobacteriorum sp. nov., a novel bacterium isolated from cyanobacterial aggregates in a eutrophic lake.</title>
        <authorList>
            <person name="Cai H."/>
        </authorList>
    </citation>
    <scope>NUCLEOTIDE SEQUENCE [LARGE SCALE GENOMIC DNA]</scope>
    <source>
        <strain evidence="8 9">TH019</strain>
    </source>
</reference>
<dbReference type="OrthoDB" id="196472at2"/>
<dbReference type="GO" id="GO:0005886">
    <property type="term" value="C:plasma membrane"/>
    <property type="evidence" value="ECO:0007669"/>
    <property type="project" value="UniProtKB-SubCell"/>
</dbReference>
<feature type="transmembrane region" description="Helical" evidence="6">
    <location>
        <begin position="46"/>
        <end position="66"/>
    </location>
</feature>
<feature type="transmembrane region" description="Helical" evidence="6">
    <location>
        <begin position="15"/>
        <end position="34"/>
    </location>
</feature>
<dbReference type="GO" id="GO:0009055">
    <property type="term" value="F:electron transfer activity"/>
    <property type="evidence" value="ECO:0007669"/>
    <property type="project" value="InterPro"/>
</dbReference>
<evidence type="ECO:0000256" key="1">
    <source>
        <dbReference type="ARBA" id="ARBA00004651"/>
    </source>
</evidence>
<keyword evidence="3 6" id="KW-0812">Transmembrane</keyword>
<evidence type="ECO:0000313" key="8">
    <source>
        <dbReference type="EMBL" id="OYQ19824.1"/>
    </source>
</evidence>
<comment type="caution">
    <text evidence="8">The sequence shown here is derived from an EMBL/GenBank/DDBJ whole genome shotgun (WGS) entry which is preliminary data.</text>
</comment>
<evidence type="ECO:0000313" key="9">
    <source>
        <dbReference type="Proteomes" id="UP000216361"/>
    </source>
</evidence>
<sequence length="225" mass="24625">MAEGVRKLGALVWDLPTRLFHWLLALLILAAFLSDDNRDIHQRIGIAILALVLFRLIWGVIGGRYARFTSFLRGPKAVLEHLDEMRQPNPPQHVGHNAAGGWMVAVLLILILVQAGTGLFTNDLITYVGPLGELVAESTSEKITTIHKIMSNLILAAVVLHIGAVLVYFVWKKQNLVRPMLTGRRADLRDADLPPLPDRAPPLWRAGIAAAVAIVVVAGILSLGR</sequence>
<evidence type="ECO:0000256" key="3">
    <source>
        <dbReference type="ARBA" id="ARBA00022692"/>
    </source>
</evidence>
<feature type="domain" description="Cytochrome b561 bacterial/Ni-hydrogenase" evidence="7">
    <location>
        <begin position="12"/>
        <end position="183"/>
    </location>
</feature>
<dbReference type="PANTHER" id="PTHR30485">
    <property type="entry name" value="NI/FE-HYDROGENASE 1 B-TYPE CYTOCHROME SUBUNIT"/>
    <property type="match status" value="1"/>
</dbReference>
<keyword evidence="5 6" id="KW-0472">Membrane</keyword>
<dbReference type="InterPro" id="IPR051542">
    <property type="entry name" value="Hydrogenase_cytochrome"/>
</dbReference>
<dbReference type="GO" id="GO:0020037">
    <property type="term" value="F:heme binding"/>
    <property type="evidence" value="ECO:0007669"/>
    <property type="project" value="TreeGrafter"/>
</dbReference>
<evidence type="ECO:0000259" key="7">
    <source>
        <dbReference type="Pfam" id="PF01292"/>
    </source>
</evidence>
<dbReference type="RefSeq" id="WP_094408243.1">
    <property type="nucleotide sequence ID" value="NZ_BMJZ01000006.1"/>
</dbReference>
<evidence type="ECO:0000256" key="5">
    <source>
        <dbReference type="ARBA" id="ARBA00023136"/>
    </source>
</evidence>
<accession>A0A255XTY8</accession>
<dbReference type="InterPro" id="IPR011577">
    <property type="entry name" value="Cyt_b561_bac/Ni-Hgenase"/>
</dbReference>
<dbReference type="PANTHER" id="PTHR30485:SF2">
    <property type="entry name" value="BLL0597 PROTEIN"/>
    <property type="match status" value="1"/>
</dbReference>
<dbReference type="GO" id="GO:0022904">
    <property type="term" value="P:respiratory electron transport chain"/>
    <property type="evidence" value="ECO:0007669"/>
    <property type="project" value="InterPro"/>
</dbReference>
<dbReference type="AlphaFoldDB" id="A0A255XTY8"/>
<evidence type="ECO:0000256" key="6">
    <source>
        <dbReference type="SAM" id="Phobius"/>
    </source>
</evidence>
<dbReference type="InterPro" id="IPR016174">
    <property type="entry name" value="Di-haem_cyt_TM"/>
</dbReference>
<name>A0A255XTY8_9PROT</name>
<feature type="transmembrane region" description="Helical" evidence="6">
    <location>
        <begin position="99"/>
        <end position="120"/>
    </location>
</feature>
<evidence type="ECO:0000256" key="2">
    <source>
        <dbReference type="ARBA" id="ARBA00022475"/>
    </source>
</evidence>
<dbReference type="EMBL" id="NOXS01000030">
    <property type="protein sequence ID" value="OYQ19824.1"/>
    <property type="molecule type" value="Genomic_DNA"/>
</dbReference>
<keyword evidence="9" id="KW-1185">Reference proteome</keyword>
<feature type="transmembrane region" description="Helical" evidence="6">
    <location>
        <begin position="152"/>
        <end position="171"/>
    </location>
</feature>
<organism evidence="8 9">
    <name type="scientific">Elstera cyanobacteriorum</name>
    <dbReference type="NCBI Taxonomy" id="2022747"/>
    <lineage>
        <taxon>Bacteria</taxon>
        <taxon>Pseudomonadati</taxon>
        <taxon>Pseudomonadota</taxon>
        <taxon>Alphaproteobacteria</taxon>
        <taxon>Rhodospirillales</taxon>
        <taxon>Rhodospirillaceae</taxon>
        <taxon>Elstera</taxon>
    </lineage>
</organism>
<feature type="transmembrane region" description="Helical" evidence="6">
    <location>
        <begin position="203"/>
        <end position="223"/>
    </location>
</feature>